<gene>
    <name evidence="3" type="ORF">BW34_01044</name>
</gene>
<feature type="transmembrane region" description="Helical" evidence="2">
    <location>
        <begin position="125"/>
        <end position="145"/>
    </location>
</feature>
<feature type="transmembrane region" description="Helical" evidence="2">
    <location>
        <begin position="51"/>
        <end position="77"/>
    </location>
</feature>
<dbReference type="Proteomes" id="UP000024001">
    <property type="component" value="Unassembled WGS sequence"/>
</dbReference>
<keyword evidence="2" id="KW-1133">Transmembrane helix</keyword>
<feature type="transmembrane region" description="Helical" evidence="2">
    <location>
        <begin position="89"/>
        <end position="113"/>
    </location>
</feature>
<organism evidence="3 4">
    <name type="scientific">Microbacterium oleivorans</name>
    <dbReference type="NCBI Taxonomy" id="273677"/>
    <lineage>
        <taxon>Bacteria</taxon>
        <taxon>Bacillati</taxon>
        <taxon>Actinomycetota</taxon>
        <taxon>Actinomycetes</taxon>
        <taxon>Micrococcales</taxon>
        <taxon>Microbacteriaceae</taxon>
        <taxon>Microbacterium</taxon>
    </lineage>
</organism>
<evidence type="ECO:0000313" key="4">
    <source>
        <dbReference type="Proteomes" id="UP000024001"/>
    </source>
</evidence>
<reference evidence="3 4" key="1">
    <citation type="submission" date="2014-03" db="EMBL/GenBank/DDBJ databases">
        <title>Draft Genome Sequences of 13 Willow Endophytes.</title>
        <authorList>
            <person name="Gan H.Y."/>
            <person name="Gan H.M."/>
            <person name="Savka M.A."/>
            <person name="Hudson A.O."/>
        </authorList>
    </citation>
    <scope>NUCLEOTIDE SEQUENCE [LARGE SCALE GENOMIC DNA]</scope>
    <source>
        <strain evidence="3 4">RIT293</strain>
    </source>
</reference>
<feature type="transmembrane region" description="Helical" evidence="2">
    <location>
        <begin position="20"/>
        <end position="39"/>
    </location>
</feature>
<proteinExistence type="predicted"/>
<keyword evidence="2" id="KW-0472">Membrane</keyword>
<dbReference type="RefSeq" id="WP_152540126.1">
    <property type="nucleotide sequence ID" value="NZ_JFYO01000004.1"/>
</dbReference>
<keyword evidence="4" id="KW-1185">Reference proteome</keyword>
<evidence type="ECO:0000313" key="3">
    <source>
        <dbReference type="EMBL" id="EZP28070.1"/>
    </source>
</evidence>
<protein>
    <submittedName>
        <fullName evidence="3">Uncharacterized protein</fullName>
    </submittedName>
</protein>
<evidence type="ECO:0000256" key="2">
    <source>
        <dbReference type="SAM" id="Phobius"/>
    </source>
</evidence>
<accession>A0A031FWR0</accession>
<comment type="caution">
    <text evidence="3">The sequence shown here is derived from an EMBL/GenBank/DDBJ whole genome shotgun (WGS) entry which is preliminary data.</text>
</comment>
<dbReference type="EMBL" id="JFYO01000004">
    <property type="protein sequence ID" value="EZP28070.1"/>
    <property type="molecule type" value="Genomic_DNA"/>
</dbReference>
<evidence type="ECO:0000256" key="1">
    <source>
        <dbReference type="SAM" id="MobiDB-lite"/>
    </source>
</evidence>
<name>A0A031FWR0_9MICO</name>
<feature type="region of interest" description="Disordered" evidence="1">
    <location>
        <begin position="150"/>
        <end position="170"/>
    </location>
</feature>
<dbReference type="PATRIC" id="fig|273677.3.peg.1025"/>
<dbReference type="AlphaFoldDB" id="A0A031FWR0"/>
<dbReference type="OrthoDB" id="5081118at2"/>
<sequence>MKDELRPVVTPFDGRDNVVYTLATWASAAVFITAFWVVQTTAFGVSEGGEQLAVFIAIAMIAATFVLVWLGAPVSYLVGRRMRRVPGMLAHVATFWVLGAAASVGVLWLIFVALSPARSPFFEPVILLGAAVCGICTAIGRLVAFGSRRGHDKRRQSRPRTVARPPSGDI</sequence>
<keyword evidence="2" id="KW-0812">Transmembrane</keyword>